<evidence type="ECO:0000313" key="3">
    <source>
        <dbReference type="EMBL" id="KAL1268707.1"/>
    </source>
</evidence>
<protein>
    <recommendedName>
        <fullName evidence="2">DUF4806 domain-containing protein</fullName>
    </recommendedName>
</protein>
<feature type="region of interest" description="Disordered" evidence="1">
    <location>
        <begin position="1"/>
        <end position="122"/>
    </location>
</feature>
<evidence type="ECO:0000313" key="4">
    <source>
        <dbReference type="Proteomes" id="UP001558613"/>
    </source>
</evidence>
<feature type="compositionally biased region" description="Basic and acidic residues" evidence="1">
    <location>
        <begin position="8"/>
        <end position="23"/>
    </location>
</feature>
<dbReference type="EMBL" id="JAYMGO010000009">
    <property type="protein sequence ID" value="KAL1268707.1"/>
    <property type="molecule type" value="Genomic_DNA"/>
</dbReference>
<keyword evidence="4" id="KW-1185">Reference proteome</keyword>
<evidence type="ECO:0000259" key="2">
    <source>
        <dbReference type="Pfam" id="PF16064"/>
    </source>
</evidence>
<dbReference type="InterPro" id="IPR032071">
    <property type="entry name" value="DUF4806"/>
</dbReference>
<reference evidence="3 4" key="1">
    <citation type="submission" date="2023-09" db="EMBL/GenBank/DDBJ databases">
        <authorList>
            <person name="Wang M."/>
        </authorList>
    </citation>
    <scope>NUCLEOTIDE SEQUENCE [LARGE SCALE GENOMIC DNA]</scope>
    <source>
        <strain evidence="3">GT-2023</strain>
        <tissue evidence="3">Liver</tissue>
    </source>
</reference>
<dbReference type="Pfam" id="PF16064">
    <property type="entry name" value="DUF4806"/>
    <property type="match status" value="1"/>
</dbReference>
<evidence type="ECO:0000256" key="1">
    <source>
        <dbReference type="SAM" id="MobiDB-lite"/>
    </source>
</evidence>
<proteinExistence type="predicted"/>
<organism evidence="3 4">
    <name type="scientific">Cirrhinus molitorella</name>
    <name type="common">mud carp</name>
    <dbReference type="NCBI Taxonomy" id="172907"/>
    <lineage>
        <taxon>Eukaryota</taxon>
        <taxon>Metazoa</taxon>
        <taxon>Chordata</taxon>
        <taxon>Craniata</taxon>
        <taxon>Vertebrata</taxon>
        <taxon>Euteleostomi</taxon>
        <taxon>Actinopterygii</taxon>
        <taxon>Neopterygii</taxon>
        <taxon>Teleostei</taxon>
        <taxon>Ostariophysi</taxon>
        <taxon>Cypriniformes</taxon>
        <taxon>Cyprinidae</taxon>
        <taxon>Labeoninae</taxon>
        <taxon>Labeonini</taxon>
        <taxon>Cirrhinus</taxon>
    </lineage>
</organism>
<comment type="caution">
    <text evidence="3">The sequence shown here is derived from an EMBL/GenBank/DDBJ whole genome shotgun (WGS) entry which is preliminary data.</text>
</comment>
<sequence length="274" mass="30372">MHAVFAESLHDCEEYDQTSHAEQCEDEDEDVVVKKRMKKTKQFEDFVEGSDLSEATAEGEDKEERKGGSPGSAGSYRSTSGTARSAGHDRSTSRTPRSAGHDRSTSDSSRSRSRSVGRDSSSSCKCSQAQLACLIEYQVYPGPRLWKAGPQMDSRIQINKIDTLEEFEREEASLQDKNKFETLVFQLARVGVQDVKDCTHKVLDRLFTNQLMTQFNLKGKGKKEKIGIEDKKLFSAIKDAVMKWDPAATEAQIKSAAADHLKHAPGRVGGGGYK</sequence>
<name>A0ABR3MVQ8_9TELE</name>
<feature type="domain" description="DUF4806" evidence="2">
    <location>
        <begin position="161"/>
        <end position="234"/>
    </location>
</feature>
<dbReference type="Proteomes" id="UP001558613">
    <property type="component" value="Unassembled WGS sequence"/>
</dbReference>
<accession>A0ABR3MVQ8</accession>
<gene>
    <name evidence="3" type="ORF">QQF64_034070</name>
</gene>